<dbReference type="GO" id="GO:0005829">
    <property type="term" value="C:cytosol"/>
    <property type="evidence" value="ECO:0007669"/>
    <property type="project" value="TreeGrafter"/>
</dbReference>
<evidence type="ECO:0000256" key="7">
    <source>
        <dbReference type="ARBA" id="ARBA00022840"/>
    </source>
</evidence>
<evidence type="ECO:0000256" key="10">
    <source>
        <dbReference type="ARBA" id="ARBA00048954"/>
    </source>
</evidence>
<keyword evidence="6 12" id="KW-0347">Helicase</keyword>
<evidence type="ECO:0000313" key="15">
    <source>
        <dbReference type="EMBL" id="UQK59480.1"/>
    </source>
</evidence>
<dbReference type="GO" id="GO:0140664">
    <property type="term" value="F:ATP-dependent DNA damage sensor activity"/>
    <property type="evidence" value="ECO:0007669"/>
    <property type="project" value="InterPro"/>
</dbReference>
<dbReference type="Gene3D" id="1.10.860.10">
    <property type="entry name" value="DNAb Helicase, Chain A"/>
    <property type="match status" value="1"/>
</dbReference>
<comment type="catalytic activity">
    <reaction evidence="10 12">
        <text>ATP + H2O = ADP + phosphate + H(+)</text>
        <dbReference type="Rhea" id="RHEA:13065"/>
        <dbReference type="ChEBI" id="CHEBI:15377"/>
        <dbReference type="ChEBI" id="CHEBI:15378"/>
        <dbReference type="ChEBI" id="CHEBI:30616"/>
        <dbReference type="ChEBI" id="CHEBI:43474"/>
        <dbReference type="ChEBI" id="CHEBI:456216"/>
        <dbReference type="EC" id="5.6.2.3"/>
    </reaction>
</comment>
<keyword evidence="2 12" id="KW-0639">Primosome</keyword>
<keyword evidence="5 12" id="KW-0378">Hydrolase</keyword>
<dbReference type="GO" id="GO:0005524">
    <property type="term" value="F:ATP binding"/>
    <property type="evidence" value="ECO:0007669"/>
    <property type="project" value="UniProtKB-UniRule"/>
</dbReference>
<dbReference type="InterPro" id="IPR016136">
    <property type="entry name" value="DNA_helicase_N/primase_C"/>
</dbReference>
<evidence type="ECO:0000259" key="13">
    <source>
        <dbReference type="PROSITE" id="PS50162"/>
    </source>
</evidence>
<dbReference type="RefSeq" id="WP_249242906.1">
    <property type="nucleotide sequence ID" value="NZ_CP096649.1"/>
</dbReference>
<dbReference type="CDD" id="cd00984">
    <property type="entry name" value="DnaB_C"/>
    <property type="match status" value="1"/>
</dbReference>
<sequence length="442" mass="49439">MEVLRELPNNLIVEQEVLANAMQNKTAAVKAIEGLYEADFYNELHRKIFNAIRTLFSLNKPIDLLTVTETLERNEKIDADTITYIANIYANNEGLSSNQDAYIDILKEKSILRSLAEFSDEIKALSLEDKSPAKNVLEKAEKELFEISQGGLRNSLTALEDIMSETVQTIMKRVQNRGELSGVTTGFTDLNSLLGGFQKSDLVLLAARPSMGKTALAVNLAVNAAKAGKKVAMFSLEMSKTQIGQRILAAFAQMNLSSLFKGELEGTDLVNLITASNELSNYNLHIDDTAAISLIELKAKLRRLKMEEGLDLVVIDYLQLMTTGERIENRVQEISQISRGLKAIAKELDVPVLALSQLSRALEQRPDKRPKLSDLRESGAIEQDADIVMFLYRDYVYNKETENPNLAEVIVSKHRNGPIGVVNLIWKDEYTRFFDVSKNAYE</sequence>
<dbReference type="GO" id="GO:0006281">
    <property type="term" value="P:DNA repair"/>
    <property type="evidence" value="ECO:0007669"/>
    <property type="project" value="InterPro"/>
</dbReference>
<accession>A0A9E7DKA3</accession>
<organism evidence="15 16">
    <name type="scientific">Fenollaria massiliensis</name>
    <dbReference type="NCBI Taxonomy" id="938288"/>
    <lineage>
        <taxon>Bacteria</taxon>
        <taxon>Bacillati</taxon>
        <taxon>Bacillota</taxon>
        <taxon>Clostridia</taxon>
        <taxon>Eubacteriales</taxon>
        <taxon>Fenollaria</taxon>
    </lineage>
</organism>
<dbReference type="EC" id="5.6.2.3" evidence="11 12"/>
<dbReference type="Proteomes" id="UP000831151">
    <property type="component" value="Chromosome"/>
</dbReference>
<dbReference type="InterPro" id="IPR036185">
    <property type="entry name" value="DNA_heli_DnaB-like_N_sf"/>
</dbReference>
<evidence type="ECO:0000313" key="16">
    <source>
        <dbReference type="Proteomes" id="UP000831151"/>
    </source>
</evidence>
<dbReference type="InterPro" id="IPR020588">
    <property type="entry name" value="RecA_ATP-bd"/>
</dbReference>
<evidence type="ECO:0000256" key="6">
    <source>
        <dbReference type="ARBA" id="ARBA00022806"/>
    </source>
</evidence>
<proteinExistence type="inferred from homology"/>
<dbReference type="PROSITE" id="PS50162">
    <property type="entry name" value="RECA_2"/>
    <property type="match status" value="1"/>
</dbReference>
<keyword evidence="4 12" id="KW-0547">Nucleotide-binding</keyword>
<keyword evidence="9" id="KW-0413">Isomerase</keyword>
<dbReference type="InterPro" id="IPR007692">
    <property type="entry name" value="DNA_helicase_DnaB"/>
</dbReference>
<evidence type="ECO:0000256" key="5">
    <source>
        <dbReference type="ARBA" id="ARBA00022801"/>
    </source>
</evidence>
<dbReference type="InterPro" id="IPR007693">
    <property type="entry name" value="DNA_helicase_DnaB-like_N"/>
</dbReference>
<gene>
    <name evidence="15" type="primary">dnaB</name>
    <name evidence="15" type="ORF">M1R53_02140</name>
</gene>
<evidence type="ECO:0000256" key="12">
    <source>
        <dbReference type="RuleBase" id="RU362085"/>
    </source>
</evidence>
<comment type="similarity">
    <text evidence="1 12">Belongs to the helicase family. DnaB subfamily.</text>
</comment>
<dbReference type="PANTHER" id="PTHR30153">
    <property type="entry name" value="REPLICATIVE DNA HELICASE DNAB"/>
    <property type="match status" value="1"/>
</dbReference>
<feature type="domain" description="SF4 helicase" evidence="14">
    <location>
        <begin position="176"/>
        <end position="440"/>
    </location>
</feature>
<feature type="domain" description="RecA family profile 1" evidence="13">
    <location>
        <begin position="179"/>
        <end position="358"/>
    </location>
</feature>
<keyword evidence="3 12" id="KW-0235">DNA replication</keyword>
<dbReference type="GO" id="GO:0016787">
    <property type="term" value="F:hydrolase activity"/>
    <property type="evidence" value="ECO:0007669"/>
    <property type="project" value="UniProtKB-KW"/>
</dbReference>
<keyword evidence="8 12" id="KW-0238">DNA-binding</keyword>
<dbReference type="KEGG" id="fms:M1R53_02140"/>
<evidence type="ECO:0000256" key="2">
    <source>
        <dbReference type="ARBA" id="ARBA00022515"/>
    </source>
</evidence>
<evidence type="ECO:0000256" key="8">
    <source>
        <dbReference type="ARBA" id="ARBA00023125"/>
    </source>
</evidence>
<dbReference type="SUPFAM" id="SSF52540">
    <property type="entry name" value="P-loop containing nucleoside triphosphate hydrolases"/>
    <property type="match status" value="1"/>
</dbReference>
<dbReference type="SUPFAM" id="SSF48024">
    <property type="entry name" value="N-terminal domain of DnaB helicase"/>
    <property type="match status" value="1"/>
</dbReference>
<dbReference type="GO" id="GO:1990077">
    <property type="term" value="C:primosome complex"/>
    <property type="evidence" value="ECO:0007669"/>
    <property type="project" value="UniProtKB-UniRule"/>
</dbReference>
<evidence type="ECO:0000256" key="3">
    <source>
        <dbReference type="ARBA" id="ARBA00022705"/>
    </source>
</evidence>
<dbReference type="PANTHER" id="PTHR30153:SF2">
    <property type="entry name" value="REPLICATIVE DNA HELICASE"/>
    <property type="match status" value="1"/>
</dbReference>
<comment type="function">
    <text evidence="12">The main replicative DNA helicase, it participates in initiation and elongation during chromosome replication. Travels ahead of the DNA replisome, separating dsDNA into templates for DNA synthesis. A processive ATP-dependent 5'-3' DNA helicase it has DNA-dependent ATPase activity.</text>
</comment>
<dbReference type="Gene3D" id="3.40.50.300">
    <property type="entry name" value="P-loop containing nucleotide triphosphate hydrolases"/>
    <property type="match status" value="1"/>
</dbReference>
<dbReference type="PROSITE" id="PS51199">
    <property type="entry name" value="SF4_HELICASE"/>
    <property type="match status" value="1"/>
</dbReference>
<dbReference type="Pfam" id="PF03796">
    <property type="entry name" value="DnaB_C"/>
    <property type="match status" value="1"/>
</dbReference>
<dbReference type="GO" id="GO:0006269">
    <property type="term" value="P:DNA replication, synthesis of primer"/>
    <property type="evidence" value="ECO:0007669"/>
    <property type="project" value="UniProtKB-UniRule"/>
</dbReference>
<keyword evidence="16" id="KW-1185">Reference proteome</keyword>
<dbReference type="EMBL" id="CP096649">
    <property type="protein sequence ID" value="UQK59480.1"/>
    <property type="molecule type" value="Genomic_DNA"/>
</dbReference>
<evidence type="ECO:0000256" key="4">
    <source>
        <dbReference type="ARBA" id="ARBA00022741"/>
    </source>
</evidence>
<dbReference type="Pfam" id="PF00772">
    <property type="entry name" value="DnaB"/>
    <property type="match status" value="1"/>
</dbReference>
<evidence type="ECO:0000256" key="9">
    <source>
        <dbReference type="ARBA" id="ARBA00023235"/>
    </source>
</evidence>
<dbReference type="FunFam" id="3.40.50.300:FF:000351">
    <property type="entry name" value="Replicative DNA helicase"/>
    <property type="match status" value="1"/>
</dbReference>
<dbReference type="NCBIfam" id="TIGR00665">
    <property type="entry name" value="DnaB"/>
    <property type="match status" value="1"/>
</dbReference>
<dbReference type="GO" id="GO:0003677">
    <property type="term" value="F:DNA binding"/>
    <property type="evidence" value="ECO:0007669"/>
    <property type="project" value="UniProtKB-UniRule"/>
</dbReference>
<keyword evidence="7 12" id="KW-0067">ATP-binding</keyword>
<dbReference type="AlphaFoldDB" id="A0A9E7DKA3"/>
<evidence type="ECO:0000256" key="11">
    <source>
        <dbReference type="NCBIfam" id="TIGR00665"/>
    </source>
</evidence>
<protein>
    <recommendedName>
        <fullName evidence="11 12">Replicative DNA helicase</fullName>
        <ecNumber evidence="11 12">5.6.2.3</ecNumber>
    </recommendedName>
</protein>
<dbReference type="GO" id="GO:0043139">
    <property type="term" value="F:5'-3' DNA helicase activity"/>
    <property type="evidence" value="ECO:0007669"/>
    <property type="project" value="UniProtKB-EC"/>
</dbReference>
<dbReference type="InterPro" id="IPR007694">
    <property type="entry name" value="DNA_helicase_DnaB-like_C"/>
</dbReference>
<evidence type="ECO:0000256" key="1">
    <source>
        <dbReference type="ARBA" id="ARBA00008428"/>
    </source>
</evidence>
<dbReference type="InterPro" id="IPR027417">
    <property type="entry name" value="P-loop_NTPase"/>
</dbReference>
<evidence type="ECO:0000259" key="14">
    <source>
        <dbReference type="PROSITE" id="PS51199"/>
    </source>
</evidence>
<name>A0A9E7DKA3_9FIRM</name>
<reference evidence="15" key="1">
    <citation type="submission" date="2022-04" db="EMBL/GenBank/DDBJ databases">
        <title>Complete genome sequences of Ezakiella coagulans and Fenollaria massiliensis.</title>
        <authorList>
            <person name="France M.T."/>
            <person name="Clifford J."/>
            <person name="Narina S."/>
            <person name="Rutt L."/>
            <person name="Ravel J."/>
        </authorList>
    </citation>
    <scope>NUCLEOTIDE SEQUENCE</scope>
    <source>
        <strain evidence="15">C0061C2</strain>
    </source>
</reference>